<dbReference type="AlphaFoldDB" id="A0A2W2EYV3"/>
<keyword evidence="3" id="KW-0804">Transcription</keyword>
<dbReference type="InterPro" id="IPR050109">
    <property type="entry name" value="HTH-type_TetR-like_transc_reg"/>
</dbReference>
<proteinExistence type="predicted"/>
<evidence type="ECO:0000313" key="6">
    <source>
        <dbReference type="EMBL" id="PZG22079.1"/>
    </source>
</evidence>
<evidence type="ECO:0000256" key="1">
    <source>
        <dbReference type="ARBA" id="ARBA00023015"/>
    </source>
</evidence>
<dbReference type="Pfam" id="PF17754">
    <property type="entry name" value="TetR_C_14"/>
    <property type="match status" value="1"/>
</dbReference>
<dbReference type="Gene3D" id="1.10.357.10">
    <property type="entry name" value="Tetracycline Repressor, domain 2"/>
    <property type="match status" value="1"/>
</dbReference>
<dbReference type="InterPro" id="IPR023772">
    <property type="entry name" value="DNA-bd_HTH_TetR-type_CS"/>
</dbReference>
<evidence type="ECO:0000313" key="7">
    <source>
        <dbReference type="Proteomes" id="UP000249304"/>
    </source>
</evidence>
<dbReference type="GO" id="GO:0000976">
    <property type="term" value="F:transcription cis-regulatory region binding"/>
    <property type="evidence" value="ECO:0007669"/>
    <property type="project" value="TreeGrafter"/>
</dbReference>
<dbReference type="PRINTS" id="PR00455">
    <property type="entry name" value="HTHTETR"/>
</dbReference>
<dbReference type="PROSITE" id="PS50977">
    <property type="entry name" value="HTH_TETR_2"/>
    <property type="match status" value="1"/>
</dbReference>
<dbReference type="GO" id="GO:0003700">
    <property type="term" value="F:DNA-binding transcription factor activity"/>
    <property type="evidence" value="ECO:0007669"/>
    <property type="project" value="TreeGrafter"/>
</dbReference>
<dbReference type="InterPro" id="IPR001647">
    <property type="entry name" value="HTH_TetR"/>
</dbReference>
<dbReference type="Gene3D" id="1.10.10.60">
    <property type="entry name" value="Homeodomain-like"/>
    <property type="match status" value="1"/>
</dbReference>
<dbReference type="Proteomes" id="UP000249304">
    <property type="component" value="Unassembled WGS sequence"/>
</dbReference>
<organism evidence="6 7">
    <name type="scientific">Nonomuraea aridisoli</name>
    <dbReference type="NCBI Taxonomy" id="2070368"/>
    <lineage>
        <taxon>Bacteria</taxon>
        <taxon>Bacillati</taxon>
        <taxon>Actinomycetota</taxon>
        <taxon>Actinomycetes</taxon>
        <taxon>Streptosporangiales</taxon>
        <taxon>Streptosporangiaceae</taxon>
        <taxon>Nonomuraea</taxon>
    </lineage>
</organism>
<dbReference type="InterPro" id="IPR009057">
    <property type="entry name" value="Homeodomain-like_sf"/>
</dbReference>
<sequence>MDTSLGLRERKKLRTRRTLIETGLRLFAENGYDATTVADICAAAELSPATFFAYFPAKEDLVFADQPERVAAMREIIAARRPGEPLREVLMRGMDRLAVSEQWSIPPDDELVAIRARLIATEPALRAVALRRLFDVQREWADALAEAFPDELDELGAHAVIGSVVGAVIGVALANLRRGDAALPMPEAVTRAAEAAMAGLPPAVR</sequence>
<dbReference type="EMBL" id="POUD01000011">
    <property type="protein sequence ID" value="PZG22079.1"/>
    <property type="molecule type" value="Genomic_DNA"/>
</dbReference>
<feature type="domain" description="HTH tetR-type" evidence="5">
    <location>
        <begin position="13"/>
        <end position="73"/>
    </location>
</feature>
<dbReference type="Pfam" id="PF00440">
    <property type="entry name" value="TetR_N"/>
    <property type="match status" value="1"/>
</dbReference>
<evidence type="ECO:0000256" key="2">
    <source>
        <dbReference type="ARBA" id="ARBA00023125"/>
    </source>
</evidence>
<evidence type="ECO:0000259" key="5">
    <source>
        <dbReference type="PROSITE" id="PS50977"/>
    </source>
</evidence>
<reference evidence="6 7" key="1">
    <citation type="submission" date="2018-01" db="EMBL/GenBank/DDBJ databases">
        <title>Draft genome sequence of Nonomuraea sp. KC333.</title>
        <authorList>
            <person name="Sahin N."/>
            <person name="Saygin H."/>
            <person name="Ay H."/>
        </authorList>
    </citation>
    <scope>NUCLEOTIDE SEQUENCE [LARGE SCALE GENOMIC DNA]</scope>
    <source>
        <strain evidence="6 7">KC333</strain>
    </source>
</reference>
<keyword evidence="2 4" id="KW-0238">DNA-binding</keyword>
<keyword evidence="1" id="KW-0805">Transcription regulation</keyword>
<protein>
    <submittedName>
        <fullName evidence="6">TetR/AcrR family transcriptional regulator</fullName>
    </submittedName>
</protein>
<dbReference type="RefSeq" id="WP_111176340.1">
    <property type="nucleotide sequence ID" value="NZ_POUD01000011.1"/>
</dbReference>
<accession>A0A2W2EYV3</accession>
<dbReference type="SUPFAM" id="SSF46689">
    <property type="entry name" value="Homeodomain-like"/>
    <property type="match status" value="1"/>
</dbReference>
<keyword evidence="7" id="KW-1185">Reference proteome</keyword>
<dbReference type="InterPro" id="IPR041347">
    <property type="entry name" value="MftR_C"/>
</dbReference>
<comment type="caution">
    <text evidence="6">The sequence shown here is derived from an EMBL/GenBank/DDBJ whole genome shotgun (WGS) entry which is preliminary data.</text>
</comment>
<dbReference type="PANTHER" id="PTHR30055:SF234">
    <property type="entry name" value="HTH-TYPE TRANSCRIPTIONAL REGULATOR BETI"/>
    <property type="match status" value="1"/>
</dbReference>
<dbReference type="OrthoDB" id="3296001at2"/>
<feature type="DNA-binding region" description="H-T-H motif" evidence="4">
    <location>
        <begin position="36"/>
        <end position="55"/>
    </location>
</feature>
<evidence type="ECO:0000256" key="3">
    <source>
        <dbReference type="ARBA" id="ARBA00023163"/>
    </source>
</evidence>
<evidence type="ECO:0000256" key="4">
    <source>
        <dbReference type="PROSITE-ProRule" id="PRU00335"/>
    </source>
</evidence>
<dbReference type="PROSITE" id="PS01081">
    <property type="entry name" value="HTH_TETR_1"/>
    <property type="match status" value="1"/>
</dbReference>
<gene>
    <name evidence="6" type="ORF">C1J01_04705</name>
</gene>
<dbReference type="PANTHER" id="PTHR30055">
    <property type="entry name" value="HTH-TYPE TRANSCRIPTIONAL REGULATOR RUTR"/>
    <property type="match status" value="1"/>
</dbReference>
<name>A0A2W2EYV3_9ACTN</name>